<organism evidence="3 4">
    <name type="scientific">Globodera rostochiensis</name>
    <name type="common">Golden nematode worm</name>
    <name type="synonym">Heterodera rostochiensis</name>
    <dbReference type="NCBI Taxonomy" id="31243"/>
    <lineage>
        <taxon>Eukaryota</taxon>
        <taxon>Metazoa</taxon>
        <taxon>Ecdysozoa</taxon>
        <taxon>Nematoda</taxon>
        <taxon>Chromadorea</taxon>
        <taxon>Rhabditida</taxon>
        <taxon>Tylenchina</taxon>
        <taxon>Tylenchomorpha</taxon>
        <taxon>Tylenchoidea</taxon>
        <taxon>Heteroderidae</taxon>
        <taxon>Heteroderinae</taxon>
        <taxon>Globodera</taxon>
    </lineage>
</organism>
<dbReference type="PRINTS" id="PR01228">
    <property type="entry name" value="EGGSHELL"/>
</dbReference>
<keyword evidence="2" id="KW-0472">Membrane</keyword>
<feature type="transmembrane region" description="Helical" evidence="2">
    <location>
        <begin position="210"/>
        <end position="229"/>
    </location>
</feature>
<feature type="compositionally biased region" description="Gly residues" evidence="1">
    <location>
        <begin position="299"/>
        <end position="313"/>
    </location>
</feature>
<evidence type="ECO:0000256" key="1">
    <source>
        <dbReference type="SAM" id="MobiDB-lite"/>
    </source>
</evidence>
<evidence type="ECO:0000313" key="3">
    <source>
        <dbReference type="Proteomes" id="UP000887572"/>
    </source>
</evidence>
<feature type="transmembrane region" description="Helical" evidence="2">
    <location>
        <begin position="77"/>
        <end position="97"/>
    </location>
</feature>
<feature type="transmembrane region" description="Helical" evidence="2">
    <location>
        <begin position="362"/>
        <end position="382"/>
    </location>
</feature>
<reference evidence="4" key="1">
    <citation type="submission" date="2022-11" db="UniProtKB">
        <authorList>
            <consortium name="WormBaseParasite"/>
        </authorList>
    </citation>
    <scope>IDENTIFICATION</scope>
</reference>
<dbReference type="Proteomes" id="UP000887572">
    <property type="component" value="Unplaced"/>
</dbReference>
<accession>A0A914H286</accession>
<evidence type="ECO:0000313" key="4">
    <source>
        <dbReference type="WBParaSite" id="Gr19_v10_g13459.t2"/>
    </source>
</evidence>
<keyword evidence="2" id="KW-0812">Transmembrane</keyword>
<dbReference type="WBParaSite" id="Gr19_v10_g13459.t2">
    <property type="protein sequence ID" value="Gr19_v10_g13459.t2"/>
    <property type="gene ID" value="Gr19_v10_g13459"/>
</dbReference>
<dbReference type="AlphaFoldDB" id="A0A914H286"/>
<feature type="transmembrane region" description="Helical" evidence="2">
    <location>
        <begin position="36"/>
        <end position="57"/>
    </location>
</feature>
<keyword evidence="3" id="KW-1185">Reference proteome</keyword>
<keyword evidence="2" id="KW-1133">Transmembrane helix</keyword>
<proteinExistence type="predicted"/>
<feature type="region of interest" description="Disordered" evidence="1">
    <location>
        <begin position="294"/>
        <end position="313"/>
    </location>
</feature>
<protein>
    <submittedName>
        <fullName evidence="4">Glycine-rich protein</fullName>
    </submittedName>
</protein>
<sequence length="457" mass="46083">MTILPNSANAQLYDLIRSPICAHLTRPDRRHFQMPNFPFCAAFLLQSNTLPPIPAALYKPSAVSHPMPFLPIPASPMSLLLPLSSVAFFSSFLLFLFHFNSSIGAASAAMSSSYGTSGGMSKGYGTGGGGGGGGSATYGQTPPKMPAVMPPAAMPPAAMPPAAMPPPAMPPAASYGSGGGGRHKLQRTPFGASKLQTSLSNRPSKMSQRFIAFFLLFIAFFFGIASARIRRGSYGYNPSPTPPPQPCGGQYNQYGSGGSGGGSGGGGNVFGGSGGGGYNQPNCNTYGQNNYGQQSNYGQNGGGGSGGMGGGGPSQFGAGAPGCGGGSYPSSFLRRNAKYLLPFPFPFNPPADPKMSAPSLRLLMLFLSIALLFIFTPTNSAAQPEGFRWKRGYNGGGGGGYNQGGGGYNQGGGGYNQGGGGGGYNQGGGGWNNGGGGGGNGGGGGGNGWNGGNGWQN</sequence>
<name>A0A914H286_GLORO</name>
<evidence type="ECO:0000256" key="2">
    <source>
        <dbReference type="SAM" id="Phobius"/>
    </source>
</evidence>